<dbReference type="InterPro" id="IPR017871">
    <property type="entry name" value="ABC_transporter-like_CS"/>
</dbReference>
<dbReference type="SMART" id="SM00382">
    <property type="entry name" value="AAA"/>
    <property type="match status" value="1"/>
</dbReference>
<organism evidence="4 5">
    <name type="scientific">Clostridium saudiense</name>
    <dbReference type="NCBI Taxonomy" id="1414720"/>
    <lineage>
        <taxon>Bacteria</taxon>
        <taxon>Bacillati</taxon>
        <taxon>Bacillota</taxon>
        <taxon>Clostridia</taxon>
        <taxon>Eubacteriales</taxon>
        <taxon>Clostridiaceae</taxon>
        <taxon>Clostridium</taxon>
    </lineage>
</organism>
<dbReference type="PANTHER" id="PTHR24220">
    <property type="entry name" value="IMPORT ATP-BINDING PROTEIN"/>
    <property type="match status" value="1"/>
</dbReference>
<comment type="caution">
    <text evidence="4">The sequence shown here is derived from an EMBL/GenBank/DDBJ whole genome shotgun (WGS) entry which is preliminary data.</text>
</comment>
<dbReference type="InterPro" id="IPR003439">
    <property type="entry name" value="ABC_transporter-like_ATP-bd"/>
</dbReference>
<dbReference type="InterPro" id="IPR019895">
    <property type="entry name" value="L_ocin_972_ABC"/>
</dbReference>
<dbReference type="SUPFAM" id="SSF52540">
    <property type="entry name" value="P-loop containing nucleoside triphosphate hydrolases"/>
    <property type="match status" value="1"/>
</dbReference>
<keyword evidence="1" id="KW-0547">Nucleotide-binding</keyword>
<protein>
    <submittedName>
        <fullName evidence="4">Bacteriocin export ABC transporter</fullName>
    </submittedName>
</protein>
<dbReference type="Proteomes" id="UP000767334">
    <property type="component" value="Unassembled WGS sequence"/>
</dbReference>
<dbReference type="PROSITE" id="PS50893">
    <property type="entry name" value="ABC_TRANSPORTER_2"/>
    <property type="match status" value="1"/>
</dbReference>
<dbReference type="PROSITE" id="PS00211">
    <property type="entry name" value="ABC_TRANSPORTER_1"/>
    <property type="match status" value="1"/>
</dbReference>
<gene>
    <name evidence="4" type="ORF">H6A19_11020</name>
</gene>
<dbReference type="Gene3D" id="3.40.50.300">
    <property type="entry name" value="P-loop containing nucleotide triphosphate hydrolases"/>
    <property type="match status" value="1"/>
</dbReference>
<dbReference type="InterPro" id="IPR003593">
    <property type="entry name" value="AAA+_ATPase"/>
</dbReference>
<evidence type="ECO:0000313" key="5">
    <source>
        <dbReference type="Proteomes" id="UP000767334"/>
    </source>
</evidence>
<evidence type="ECO:0000313" key="4">
    <source>
        <dbReference type="EMBL" id="MBM6819860.1"/>
    </source>
</evidence>
<accession>A0ABS2FH40</accession>
<dbReference type="NCBIfam" id="TIGR03608">
    <property type="entry name" value="L_ocin_972_ABC"/>
    <property type="match status" value="1"/>
</dbReference>
<keyword evidence="2" id="KW-0067">ATP-binding</keyword>
<evidence type="ECO:0000256" key="2">
    <source>
        <dbReference type="ARBA" id="ARBA00022840"/>
    </source>
</evidence>
<dbReference type="Pfam" id="PF00005">
    <property type="entry name" value="ABC_tran"/>
    <property type="match status" value="1"/>
</dbReference>
<feature type="domain" description="ABC transporter" evidence="3">
    <location>
        <begin position="3"/>
        <end position="211"/>
    </location>
</feature>
<dbReference type="EMBL" id="JACJLL010000067">
    <property type="protein sequence ID" value="MBM6819860.1"/>
    <property type="molecule type" value="Genomic_DNA"/>
</dbReference>
<keyword evidence="5" id="KW-1185">Reference proteome</keyword>
<name>A0ABS2FH40_9CLOT</name>
<reference evidence="4 5" key="1">
    <citation type="journal article" date="2021" name="Sci. Rep.">
        <title>The distribution of antibiotic resistance genes in chicken gut microbiota commensals.</title>
        <authorList>
            <person name="Juricova H."/>
            <person name="Matiasovicova J."/>
            <person name="Kubasova T."/>
            <person name="Cejkova D."/>
            <person name="Rychlik I."/>
        </authorList>
    </citation>
    <scope>NUCLEOTIDE SEQUENCE [LARGE SCALE GENOMIC DNA]</scope>
    <source>
        <strain evidence="4 5">An435</strain>
    </source>
</reference>
<sequence length="214" mass="23989">MVIELKNINKNYGNKYLFKNLNFSIKKGEMIAITGASGSGKSTLLNIIGLIDKPNSGEVSICGNKNPYDKEKIKLNLFRNNIGYLFQNYALVDNYTVSKNLDIALEYVKGKDKKKLKEEALDKVGLLDKLNNKVFELSGGEQQRVALARLILKENDIILADEPTGSLDEDNKAIILRILKELNNEGKTVVVVTHDKVVADMCDREINIKELNCK</sequence>
<evidence type="ECO:0000259" key="3">
    <source>
        <dbReference type="PROSITE" id="PS50893"/>
    </source>
</evidence>
<dbReference type="InterPro" id="IPR015854">
    <property type="entry name" value="ABC_transpr_LolD-like"/>
</dbReference>
<proteinExistence type="predicted"/>
<dbReference type="RefSeq" id="WP_204572391.1">
    <property type="nucleotide sequence ID" value="NZ_JACJLL010000067.1"/>
</dbReference>
<dbReference type="PANTHER" id="PTHR24220:SF86">
    <property type="entry name" value="ABC TRANSPORTER ABCH.1"/>
    <property type="match status" value="1"/>
</dbReference>
<dbReference type="InterPro" id="IPR027417">
    <property type="entry name" value="P-loop_NTPase"/>
</dbReference>
<evidence type="ECO:0000256" key="1">
    <source>
        <dbReference type="ARBA" id="ARBA00022741"/>
    </source>
</evidence>